<name>A0ACB8C3D4_DERSI</name>
<dbReference type="EMBL" id="CM023478">
    <property type="protein sequence ID" value="KAH7933349.1"/>
    <property type="molecule type" value="Genomic_DNA"/>
</dbReference>
<reference evidence="1" key="1">
    <citation type="submission" date="2020-05" db="EMBL/GenBank/DDBJ databases">
        <title>Large-scale comparative analyses of tick genomes elucidate their genetic diversity and vector capacities.</title>
        <authorList>
            <person name="Jia N."/>
            <person name="Wang J."/>
            <person name="Shi W."/>
            <person name="Du L."/>
            <person name="Sun Y."/>
            <person name="Zhan W."/>
            <person name="Jiang J."/>
            <person name="Wang Q."/>
            <person name="Zhang B."/>
            <person name="Ji P."/>
            <person name="Sakyi L.B."/>
            <person name="Cui X."/>
            <person name="Yuan T."/>
            <person name="Jiang B."/>
            <person name="Yang W."/>
            <person name="Lam T.T.-Y."/>
            <person name="Chang Q."/>
            <person name="Ding S."/>
            <person name="Wang X."/>
            <person name="Zhu J."/>
            <person name="Ruan X."/>
            <person name="Zhao L."/>
            <person name="Wei J."/>
            <person name="Que T."/>
            <person name="Du C."/>
            <person name="Cheng J."/>
            <person name="Dai P."/>
            <person name="Han X."/>
            <person name="Huang E."/>
            <person name="Gao Y."/>
            <person name="Liu J."/>
            <person name="Shao H."/>
            <person name="Ye R."/>
            <person name="Li L."/>
            <person name="Wei W."/>
            <person name="Wang X."/>
            <person name="Wang C."/>
            <person name="Yang T."/>
            <person name="Huo Q."/>
            <person name="Li W."/>
            <person name="Guo W."/>
            <person name="Chen H."/>
            <person name="Zhou L."/>
            <person name="Ni X."/>
            <person name="Tian J."/>
            <person name="Zhou Y."/>
            <person name="Sheng Y."/>
            <person name="Liu T."/>
            <person name="Pan Y."/>
            <person name="Xia L."/>
            <person name="Li J."/>
            <person name="Zhao F."/>
            <person name="Cao W."/>
        </authorList>
    </citation>
    <scope>NUCLEOTIDE SEQUENCE</scope>
    <source>
        <strain evidence="1">Dsil-2018</strain>
    </source>
</reference>
<proteinExistence type="predicted"/>
<evidence type="ECO:0000313" key="1">
    <source>
        <dbReference type="EMBL" id="KAH7933349.1"/>
    </source>
</evidence>
<accession>A0ACB8C3D4</accession>
<evidence type="ECO:0000313" key="2">
    <source>
        <dbReference type="Proteomes" id="UP000821865"/>
    </source>
</evidence>
<protein>
    <submittedName>
        <fullName evidence="1">Uncharacterized protein</fullName>
    </submittedName>
</protein>
<comment type="caution">
    <text evidence="1">The sequence shown here is derived from an EMBL/GenBank/DDBJ whole genome shotgun (WGS) entry which is preliminary data.</text>
</comment>
<dbReference type="Proteomes" id="UP000821865">
    <property type="component" value="Chromosome 9"/>
</dbReference>
<sequence length="315" mass="34062">MHRLRRFSARSREIISDPCNTAFIGRRKFPGARGHHFFSRWAPAISSWSNLAGDASTAARPNGGAPAPGESWHTTPATGDRVAGQQAGMWYYDPDAMLWTTVSTPDNGEPAPPSNFKSTALAAAVARRTRDRVLTAAVADAASLGAPTTSVCHDKPPPHASRAAGNKWKHSVAWKSLPLPKPPPEDFVVVVKPKTRVSFSEAFQEHGLGRSFIAYLGPTSAQVITMLPVMEQNIILVYTSKPEITDKIIGDFNLNWADGRVPLTGHLQQDGGNVYDTALLPYATRIRRRLSAPVSSGGKATYWRSASSGRLTKPG</sequence>
<keyword evidence="2" id="KW-1185">Reference proteome</keyword>
<gene>
    <name evidence="1" type="ORF">HPB49_011656</name>
</gene>
<organism evidence="1 2">
    <name type="scientific">Dermacentor silvarum</name>
    <name type="common">Tick</name>
    <dbReference type="NCBI Taxonomy" id="543639"/>
    <lineage>
        <taxon>Eukaryota</taxon>
        <taxon>Metazoa</taxon>
        <taxon>Ecdysozoa</taxon>
        <taxon>Arthropoda</taxon>
        <taxon>Chelicerata</taxon>
        <taxon>Arachnida</taxon>
        <taxon>Acari</taxon>
        <taxon>Parasitiformes</taxon>
        <taxon>Ixodida</taxon>
        <taxon>Ixodoidea</taxon>
        <taxon>Ixodidae</taxon>
        <taxon>Rhipicephalinae</taxon>
        <taxon>Dermacentor</taxon>
    </lineage>
</organism>